<keyword evidence="5" id="KW-0732">Signal</keyword>
<dbReference type="Proteomes" id="UP000254503">
    <property type="component" value="Unassembled WGS sequence"/>
</dbReference>
<dbReference type="GO" id="GO:0015344">
    <property type="term" value="F:siderophore uptake transmembrane transporter activity"/>
    <property type="evidence" value="ECO:0007669"/>
    <property type="project" value="TreeGrafter"/>
</dbReference>
<dbReference type="PANTHER" id="PTHR30069:SF53">
    <property type="entry name" value="COLICIN I RECEPTOR-RELATED"/>
    <property type="match status" value="1"/>
</dbReference>
<evidence type="ECO:0000256" key="1">
    <source>
        <dbReference type="ARBA" id="ARBA00004571"/>
    </source>
</evidence>
<dbReference type="PROSITE" id="PS52016">
    <property type="entry name" value="TONB_DEPENDENT_REC_3"/>
    <property type="match status" value="1"/>
</dbReference>
<gene>
    <name evidence="10" type="primary">cirA_2</name>
    <name evidence="10" type="ORF">NCTC9045_02041</name>
</gene>
<keyword evidence="3 8" id="KW-1134">Transmembrane beta strand</keyword>
<dbReference type="AlphaFoldDB" id="A0A376WWY2"/>
<comment type="similarity">
    <text evidence="8">Belongs to the TonB-dependent receptor family.</text>
</comment>
<feature type="domain" description="TonB-dependent receptor plug" evidence="9">
    <location>
        <begin position="1"/>
        <end position="79"/>
    </location>
</feature>
<dbReference type="Pfam" id="PF07715">
    <property type="entry name" value="Plug"/>
    <property type="match status" value="1"/>
</dbReference>
<keyword evidence="10" id="KW-0675">Receptor</keyword>
<sequence length="218" mass="23877">MPGVQLTNEGDNRKGVSIRGLDSSYTLILVDGKRVNSRNAVFRHNDFDLNWIPVDSIERIEVVRGPMSSLYGSDALGGVVNIITKKIGQKWSGTVTVDTTIQEHRDRGDTYNGQFFTSGPLIDGVLGMKAYGSLAKREKDDPQTQRPPIPEKRRVLKDSPAATAMSNLPGHRIKITILLPDTVSTVRIVIPTRWTKTAWNARTTPSAIMGVGITAPAN</sequence>
<dbReference type="SUPFAM" id="SSF56935">
    <property type="entry name" value="Porins"/>
    <property type="match status" value="1"/>
</dbReference>
<dbReference type="InterPro" id="IPR012910">
    <property type="entry name" value="Plug_dom"/>
</dbReference>
<dbReference type="PANTHER" id="PTHR30069">
    <property type="entry name" value="TONB-DEPENDENT OUTER MEMBRANE RECEPTOR"/>
    <property type="match status" value="1"/>
</dbReference>
<evidence type="ECO:0000256" key="3">
    <source>
        <dbReference type="ARBA" id="ARBA00022452"/>
    </source>
</evidence>
<dbReference type="InterPro" id="IPR037066">
    <property type="entry name" value="Plug_dom_sf"/>
</dbReference>
<dbReference type="Gene3D" id="2.170.130.10">
    <property type="entry name" value="TonB-dependent receptor, plug domain"/>
    <property type="match status" value="1"/>
</dbReference>
<comment type="subcellular location">
    <subcellularLocation>
        <location evidence="1 8">Cell outer membrane</location>
        <topology evidence="1 8">Multi-pass membrane protein</topology>
    </subcellularLocation>
</comment>
<evidence type="ECO:0000313" key="11">
    <source>
        <dbReference type="Proteomes" id="UP000254503"/>
    </source>
</evidence>
<evidence type="ECO:0000256" key="7">
    <source>
        <dbReference type="ARBA" id="ARBA00023237"/>
    </source>
</evidence>
<evidence type="ECO:0000259" key="9">
    <source>
        <dbReference type="Pfam" id="PF07715"/>
    </source>
</evidence>
<organism evidence="10 11">
    <name type="scientific">Escherichia coli</name>
    <dbReference type="NCBI Taxonomy" id="562"/>
    <lineage>
        <taxon>Bacteria</taxon>
        <taxon>Pseudomonadati</taxon>
        <taxon>Pseudomonadota</taxon>
        <taxon>Gammaproteobacteria</taxon>
        <taxon>Enterobacterales</taxon>
        <taxon>Enterobacteriaceae</taxon>
        <taxon>Escherichia</taxon>
    </lineage>
</organism>
<dbReference type="EMBL" id="UGDD01000002">
    <property type="protein sequence ID" value="STJ54169.1"/>
    <property type="molecule type" value="Genomic_DNA"/>
</dbReference>
<dbReference type="InterPro" id="IPR039426">
    <property type="entry name" value="TonB-dep_rcpt-like"/>
</dbReference>
<evidence type="ECO:0000256" key="2">
    <source>
        <dbReference type="ARBA" id="ARBA00022448"/>
    </source>
</evidence>
<protein>
    <submittedName>
        <fullName evidence="10">Colicin I TonB-dependent receptor</fullName>
    </submittedName>
</protein>
<name>A0A376WWY2_ECOLX</name>
<evidence type="ECO:0000256" key="8">
    <source>
        <dbReference type="PROSITE-ProRule" id="PRU01360"/>
    </source>
</evidence>
<dbReference type="InterPro" id="IPR036942">
    <property type="entry name" value="Beta-barrel_TonB_sf"/>
</dbReference>
<keyword evidence="7 8" id="KW-0998">Cell outer membrane</keyword>
<dbReference type="Gene3D" id="2.40.170.20">
    <property type="entry name" value="TonB-dependent receptor, beta-barrel domain"/>
    <property type="match status" value="1"/>
</dbReference>
<evidence type="ECO:0000313" key="10">
    <source>
        <dbReference type="EMBL" id="STJ54169.1"/>
    </source>
</evidence>
<dbReference type="GO" id="GO:0009279">
    <property type="term" value="C:cell outer membrane"/>
    <property type="evidence" value="ECO:0007669"/>
    <property type="project" value="UniProtKB-SubCell"/>
</dbReference>
<evidence type="ECO:0000256" key="4">
    <source>
        <dbReference type="ARBA" id="ARBA00022692"/>
    </source>
</evidence>
<keyword evidence="6 8" id="KW-0472">Membrane</keyword>
<evidence type="ECO:0000256" key="6">
    <source>
        <dbReference type="ARBA" id="ARBA00023136"/>
    </source>
</evidence>
<proteinExistence type="inferred from homology"/>
<dbReference type="GO" id="GO:0044718">
    <property type="term" value="P:siderophore transmembrane transport"/>
    <property type="evidence" value="ECO:0007669"/>
    <property type="project" value="TreeGrafter"/>
</dbReference>
<accession>A0A376WWY2</accession>
<evidence type="ECO:0000256" key="5">
    <source>
        <dbReference type="ARBA" id="ARBA00022729"/>
    </source>
</evidence>
<keyword evidence="4 8" id="KW-0812">Transmembrane</keyword>
<keyword evidence="2 8" id="KW-0813">Transport</keyword>
<reference evidence="10 11" key="1">
    <citation type="submission" date="2018-06" db="EMBL/GenBank/DDBJ databases">
        <authorList>
            <consortium name="Pathogen Informatics"/>
            <person name="Doyle S."/>
        </authorList>
    </citation>
    <scope>NUCLEOTIDE SEQUENCE [LARGE SCALE GENOMIC DNA]</scope>
    <source>
        <strain evidence="10 11">NCTC9045</strain>
    </source>
</reference>